<comment type="caution">
    <text evidence="15">The sequence shown here is derived from an EMBL/GenBank/DDBJ whole genome shotgun (WGS) entry which is preliminary data.</text>
</comment>
<dbReference type="GO" id="GO:0016887">
    <property type="term" value="F:ATP hydrolysis activity"/>
    <property type="evidence" value="ECO:0007669"/>
    <property type="project" value="InterPro"/>
</dbReference>
<dbReference type="CDD" id="cd18596">
    <property type="entry name" value="ABC_6TM_VMR1_D1_like"/>
    <property type="match status" value="1"/>
</dbReference>
<feature type="domain" description="ABC transporter" evidence="13">
    <location>
        <begin position="649"/>
        <end position="900"/>
    </location>
</feature>
<feature type="transmembrane region" description="Helical" evidence="12">
    <location>
        <begin position="134"/>
        <end position="155"/>
    </location>
</feature>
<name>G9NRA6_HYPAI</name>
<feature type="compositionally biased region" description="Acidic residues" evidence="11">
    <location>
        <begin position="416"/>
        <end position="427"/>
    </location>
</feature>
<dbReference type="PROSITE" id="PS00211">
    <property type="entry name" value="ABC_TRANSPORTER_1"/>
    <property type="match status" value="1"/>
</dbReference>
<feature type="transmembrane region" description="Helical" evidence="12">
    <location>
        <begin position="352"/>
        <end position="370"/>
    </location>
</feature>
<feature type="transmembrane region" description="Helical" evidence="12">
    <location>
        <begin position="1047"/>
        <end position="1070"/>
    </location>
</feature>
<comment type="similarity">
    <text evidence="2">Belongs to the ABC transporter superfamily. ABCC family. Conjugate transporter (TC 3.A.1.208) subfamily.</text>
</comment>
<keyword evidence="16" id="KW-1185">Reference proteome</keyword>
<feature type="transmembrane region" description="Helical" evidence="12">
    <location>
        <begin position="1136"/>
        <end position="1165"/>
    </location>
</feature>
<dbReference type="SUPFAM" id="SSF90123">
    <property type="entry name" value="ABC transporter transmembrane region"/>
    <property type="match status" value="2"/>
</dbReference>
<feature type="domain" description="ABC transmembrane type-1" evidence="14">
    <location>
        <begin position="970"/>
        <end position="1290"/>
    </location>
</feature>
<dbReference type="CDD" id="cd03250">
    <property type="entry name" value="ABCC_MRP_domain1"/>
    <property type="match status" value="1"/>
</dbReference>
<gene>
    <name evidence="15" type="ORF">TRIATDRAFT_283031</name>
</gene>
<dbReference type="GO" id="GO:0140359">
    <property type="term" value="F:ABC-type transporter activity"/>
    <property type="evidence" value="ECO:0007669"/>
    <property type="project" value="InterPro"/>
</dbReference>
<evidence type="ECO:0000256" key="11">
    <source>
        <dbReference type="SAM" id="MobiDB-lite"/>
    </source>
</evidence>
<dbReference type="FunFam" id="3.40.50.300:FF:000825">
    <property type="entry name" value="ABC bile acid transporter"/>
    <property type="match status" value="1"/>
</dbReference>
<proteinExistence type="inferred from homology"/>
<dbReference type="Pfam" id="PF00005">
    <property type="entry name" value="ABC_tran"/>
    <property type="match status" value="2"/>
</dbReference>
<comment type="subcellular location">
    <subcellularLocation>
        <location evidence="1">Membrane</location>
        <topology evidence="1">Multi-pass membrane protein</topology>
    </subcellularLocation>
</comment>
<dbReference type="STRING" id="452589.G9NRA6"/>
<feature type="region of interest" description="Disordered" evidence="11">
    <location>
        <begin position="1441"/>
        <end position="1469"/>
    </location>
</feature>
<evidence type="ECO:0000256" key="4">
    <source>
        <dbReference type="ARBA" id="ARBA00022692"/>
    </source>
</evidence>
<dbReference type="InterPro" id="IPR011527">
    <property type="entry name" value="ABC1_TM_dom"/>
</dbReference>
<dbReference type="HOGENOM" id="CLU_000604_27_6_1"/>
<dbReference type="Pfam" id="PF00664">
    <property type="entry name" value="ABC_membrane"/>
    <property type="match status" value="2"/>
</dbReference>
<evidence type="ECO:0000256" key="12">
    <source>
        <dbReference type="SAM" id="Phobius"/>
    </source>
</evidence>
<dbReference type="Proteomes" id="UP000005426">
    <property type="component" value="Unassembled WGS sequence"/>
</dbReference>
<organism evidence="15 16">
    <name type="scientific">Hypocrea atroviridis (strain ATCC 20476 / IMI 206040)</name>
    <name type="common">Trichoderma atroviride</name>
    <dbReference type="NCBI Taxonomy" id="452589"/>
    <lineage>
        <taxon>Eukaryota</taxon>
        <taxon>Fungi</taxon>
        <taxon>Dikarya</taxon>
        <taxon>Ascomycota</taxon>
        <taxon>Pezizomycotina</taxon>
        <taxon>Sordariomycetes</taxon>
        <taxon>Hypocreomycetidae</taxon>
        <taxon>Hypocreales</taxon>
        <taxon>Hypocreaceae</taxon>
        <taxon>Trichoderma</taxon>
    </lineage>
</organism>
<protein>
    <submittedName>
        <fullName evidence="15">Multidrug resistance-associated protein</fullName>
    </submittedName>
</protein>
<evidence type="ECO:0000259" key="13">
    <source>
        <dbReference type="PROSITE" id="PS50893"/>
    </source>
</evidence>
<feature type="transmembrane region" description="Helical" evidence="12">
    <location>
        <begin position="99"/>
        <end position="122"/>
    </location>
</feature>
<accession>G9NRA6</accession>
<evidence type="ECO:0000256" key="10">
    <source>
        <dbReference type="ARBA" id="ARBA00023180"/>
    </source>
</evidence>
<evidence type="ECO:0000313" key="16">
    <source>
        <dbReference type="Proteomes" id="UP000005426"/>
    </source>
</evidence>
<feature type="transmembrane region" description="Helical" evidence="12">
    <location>
        <begin position="167"/>
        <end position="187"/>
    </location>
</feature>
<dbReference type="PANTHER" id="PTHR24223">
    <property type="entry name" value="ATP-BINDING CASSETTE SUB-FAMILY C"/>
    <property type="match status" value="1"/>
</dbReference>
<dbReference type="CDD" id="cd03244">
    <property type="entry name" value="ABCC_MRP_domain2"/>
    <property type="match status" value="1"/>
</dbReference>
<dbReference type="CDD" id="cd18604">
    <property type="entry name" value="ABC_6TM_VMR1_D2_like"/>
    <property type="match status" value="1"/>
</dbReference>
<evidence type="ECO:0000259" key="14">
    <source>
        <dbReference type="PROSITE" id="PS50929"/>
    </source>
</evidence>
<dbReference type="OMA" id="CPSDACE"/>
<reference evidence="15 16" key="1">
    <citation type="journal article" date="2011" name="Genome Biol.">
        <title>Comparative genome sequence analysis underscores mycoparasitism as the ancestral life style of Trichoderma.</title>
        <authorList>
            <person name="Kubicek C.P."/>
            <person name="Herrera-Estrella A."/>
            <person name="Seidl-Seiboth V."/>
            <person name="Martinez D.A."/>
            <person name="Druzhinina I.S."/>
            <person name="Thon M."/>
            <person name="Zeilinger S."/>
            <person name="Casas-Flores S."/>
            <person name="Horwitz B.A."/>
            <person name="Mukherjee P.K."/>
            <person name="Mukherjee M."/>
            <person name="Kredics L."/>
            <person name="Alcaraz L.D."/>
            <person name="Aerts A."/>
            <person name="Antal Z."/>
            <person name="Atanasova L."/>
            <person name="Cervantes-Badillo M.G."/>
            <person name="Challacombe J."/>
            <person name="Chertkov O."/>
            <person name="McCluskey K."/>
            <person name="Coulpier F."/>
            <person name="Deshpande N."/>
            <person name="von Doehren H."/>
            <person name="Ebbole D.J."/>
            <person name="Esquivel-Naranjo E.U."/>
            <person name="Fekete E."/>
            <person name="Flipphi M."/>
            <person name="Glaser F."/>
            <person name="Gomez-Rodriguez E.Y."/>
            <person name="Gruber S."/>
            <person name="Han C."/>
            <person name="Henrissat B."/>
            <person name="Hermosa R."/>
            <person name="Hernandez-Onate M."/>
            <person name="Karaffa L."/>
            <person name="Kosti I."/>
            <person name="Le Crom S."/>
            <person name="Lindquist E."/>
            <person name="Lucas S."/>
            <person name="Luebeck M."/>
            <person name="Luebeck P.S."/>
            <person name="Margeot A."/>
            <person name="Metz B."/>
            <person name="Misra M."/>
            <person name="Nevalainen H."/>
            <person name="Omann M."/>
            <person name="Packer N."/>
            <person name="Perrone G."/>
            <person name="Uresti-Rivera E.E."/>
            <person name="Salamov A."/>
            <person name="Schmoll M."/>
            <person name="Seiboth B."/>
            <person name="Shapiro H."/>
            <person name="Sukno S."/>
            <person name="Tamayo-Ramos J.A."/>
            <person name="Tisch D."/>
            <person name="Wiest A."/>
            <person name="Wilkinson H.H."/>
            <person name="Zhang M."/>
            <person name="Coutinho P.M."/>
            <person name="Kenerley C.M."/>
            <person name="Monte E."/>
            <person name="Baker S.E."/>
            <person name="Grigoriev I.V."/>
        </authorList>
    </citation>
    <scope>NUCLEOTIDE SEQUENCE [LARGE SCALE GENOMIC DNA]</scope>
    <source>
        <strain evidence="16">ATCC 20476 / IMI 206040</strain>
    </source>
</reference>
<dbReference type="Gene3D" id="3.40.50.300">
    <property type="entry name" value="P-loop containing nucleotide triphosphate hydrolases"/>
    <property type="match status" value="2"/>
</dbReference>
<dbReference type="PROSITE" id="PS50929">
    <property type="entry name" value="ABC_TM1F"/>
    <property type="match status" value="2"/>
</dbReference>
<feature type="domain" description="ABC transporter" evidence="13">
    <location>
        <begin position="1326"/>
        <end position="1582"/>
    </location>
</feature>
<dbReference type="SMART" id="SM00382">
    <property type="entry name" value="AAA"/>
    <property type="match status" value="2"/>
</dbReference>
<keyword evidence="5" id="KW-0677">Repeat</keyword>
<feature type="transmembrane region" description="Helical" evidence="12">
    <location>
        <begin position="1234"/>
        <end position="1254"/>
    </location>
</feature>
<evidence type="ECO:0000256" key="7">
    <source>
        <dbReference type="ARBA" id="ARBA00022840"/>
    </source>
</evidence>
<dbReference type="InterPro" id="IPR003593">
    <property type="entry name" value="AAA+_ATPase"/>
</dbReference>
<dbReference type="OrthoDB" id="6500128at2759"/>
<feature type="transmembrane region" description="Helical" evidence="12">
    <location>
        <begin position="41"/>
        <end position="58"/>
    </location>
</feature>
<feature type="transmembrane region" description="Helical" evidence="12">
    <location>
        <begin position="311"/>
        <end position="332"/>
    </location>
</feature>
<evidence type="ECO:0000256" key="8">
    <source>
        <dbReference type="ARBA" id="ARBA00022989"/>
    </source>
</evidence>
<feature type="region of interest" description="Disordered" evidence="11">
    <location>
        <begin position="407"/>
        <end position="434"/>
    </location>
</feature>
<feature type="domain" description="ABC transmembrane type-1" evidence="14">
    <location>
        <begin position="437"/>
        <end position="622"/>
    </location>
</feature>
<dbReference type="InterPro" id="IPR003439">
    <property type="entry name" value="ABC_transporter-like_ATP-bd"/>
</dbReference>
<dbReference type="FunFam" id="3.40.50.300:FF:000610">
    <property type="entry name" value="Multidrug resistance-associated ABC transporter"/>
    <property type="match status" value="1"/>
</dbReference>
<keyword evidence="7" id="KW-0067">ATP-binding</keyword>
<feature type="transmembrane region" description="Helical" evidence="12">
    <location>
        <begin position="459"/>
        <end position="477"/>
    </location>
</feature>
<feature type="transmembrane region" description="Helical" evidence="12">
    <location>
        <begin position="1261"/>
        <end position="1280"/>
    </location>
</feature>
<keyword evidence="6" id="KW-0547">Nucleotide-binding</keyword>
<keyword evidence="9 12" id="KW-0472">Membrane</keyword>
<dbReference type="InterPro" id="IPR050173">
    <property type="entry name" value="ABC_transporter_C-like"/>
</dbReference>
<dbReference type="GO" id="GO:0005524">
    <property type="term" value="F:ATP binding"/>
    <property type="evidence" value="ECO:0007669"/>
    <property type="project" value="UniProtKB-KW"/>
</dbReference>
<feature type="transmembrane region" description="Helical" evidence="12">
    <location>
        <begin position="563"/>
        <end position="587"/>
    </location>
</feature>
<evidence type="ECO:0000256" key="1">
    <source>
        <dbReference type="ARBA" id="ARBA00004141"/>
    </source>
</evidence>
<dbReference type="PROSITE" id="PS50893">
    <property type="entry name" value="ABC_TRANSPORTER_2"/>
    <property type="match status" value="2"/>
</dbReference>
<dbReference type="GO" id="GO:0016020">
    <property type="term" value="C:membrane"/>
    <property type="evidence" value="ECO:0007669"/>
    <property type="project" value="UniProtKB-SubCell"/>
</dbReference>
<evidence type="ECO:0000256" key="2">
    <source>
        <dbReference type="ARBA" id="ARBA00009726"/>
    </source>
</evidence>
<dbReference type="EMBL" id="ABDG02000022">
    <property type="protein sequence ID" value="EHK46541.1"/>
    <property type="molecule type" value="Genomic_DNA"/>
</dbReference>
<dbReference type="Gene3D" id="1.20.1560.10">
    <property type="entry name" value="ABC transporter type 1, transmembrane domain"/>
    <property type="match status" value="2"/>
</dbReference>
<dbReference type="GeneID" id="25779589"/>
<dbReference type="eggNOG" id="KOG0054">
    <property type="taxonomic scope" value="Eukaryota"/>
</dbReference>
<evidence type="ECO:0000256" key="5">
    <source>
        <dbReference type="ARBA" id="ARBA00022737"/>
    </source>
</evidence>
<dbReference type="PANTHER" id="PTHR24223:SF456">
    <property type="entry name" value="MULTIDRUG RESISTANCE-ASSOCIATED PROTEIN LETHAL(2)03659"/>
    <property type="match status" value="1"/>
</dbReference>
<evidence type="ECO:0000313" key="15">
    <source>
        <dbReference type="EMBL" id="EHK46541.1"/>
    </source>
</evidence>
<feature type="transmembrane region" description="Helical" evidence="12">
    <location>
        <begin position="199"/>
        <end position="224"/>
    </location>
</feature>
<evidence type="ECO:0000256" key="3">
    <source>
        <dbReference type="ARBA" id="ARBA00022448"/>
    </source>
</evidence>
<keyword evidence="4 12" id="KW-0812">Transmembrane</keyword>
<feature type="transmembrane region" description="Helical" evidence="12">
    <location>
        <begin position="483"/>
        <end position="504"/>
    </location>
</feature>
<keyword evidence="8 12" id="KW-1133">Transmembrane helix</keyword>
<dbReference type="InterPro" id="IPR036640">
    <property type="entry name" value="ABC1_TM_sf"/>
</dbReference>
<dbReference type="SUPFAM" id="SSF52540">
    <property type="entry name" value="P-loop containing nucleoside triphosphate hydrolases"/>
    <property type="match status" value="2"/>
</dbReference>
<dbReference type="InterPro" id="IPR027417">
    <property type="entry name" value="P-loop_NTPase"/>
</dbReference>
<dbReference type="InterPro" id="IPR017871">
    <property type="entry name" value="ABC_transporter-like_CS"/>
</dbReference>
<feature type="region of interest" description="Disordered" evidence="11">
    <location>
        <begin position="921"/>
        <end position="944"/>
    </location>
</feature>
<dbReference type="KEGG" id="tatv:25779589"/>
<evidence type="ECO:0000256" key="6">
    <source>
        <dbReference type="ARBA" id="ARBA00022741"/>
    </source>
</evidence>
<feature type="compositionally biased region" description="Low complexity" evidence="11">
    <location>
        <begin position="1455"/>
        <end position="1469"/>
    </location>
</feature>
<feature type="transmembrane region" description="Helical" evidence="12">
    <location>
        <begin position="956"/>
        <end position="979"/>
    </location>
</feature>
<sequence>MDHLTFFPESLWITKQIIFANRKSARQPTRCAMGSLYQPDYVASGLAILIALLSIPFVRKLVAGNRNAKNLNQDGITYEDVDGVASEESAAKFSNKRQFIAIFIITLLAIAVSGADAIFTAVQQGFDFSRSAVPLLGISLLVPAWILLLLQFTVASREVAPVARFNTAVASLYTCVSVTAIASVNLYEINGLNYGYRDGLFVTAILTGIQIVASLALFATVWLIRRRPDVFSPNGKIVDSLFTGTLWERYSFSWSLGMLDAAGTEKFENSDMPSMDHVTRSENSTADFKRMIFREDKLPLWAHITWKYRWIFLYQWSMILFTNFFDVAPAFANLQLLRYLETRSDNGVIDPVAWKWVAAIVIATISSRLVDSRVMWSEMADTVIPLRSTLTGLMYEKLMRIEDSLHVPKKESADSSAEESDDTEEQDGQPASKSQQDIVNMFSVDCDAIARFGSQSAQYVNCAGQFIIIVAFLLHLVGWQSLLAGMLGILILFPINKALAAVYGKNQKVLMKLRDERAAVTTEALSGIRQIKFSAIETQWTEKIENVREKELSVLWKTRLDNIYMAFASELTPIVITALSLATYSYINGNLLPSVAFTAITLFRILEGIVEHIPLLLVTAINAKVSCDRIDKFFRMPDKADNVHPGAAISFSNATITFPFGSDGPSEDQFALRKLNLDFPSSGLSVISGPTGSGKSLLLAAILGEAEVLGGYIQVPKAPPPEQRFDSKATPANWIIPDAICFISQTPWIENATIKNNVLFGLPFDPVRYQKVLEACALAQDLSLFEDGDETEVGAQGITLSGGQKWRLTLARALYSRAGIMVIDDVFSALDAHVGKDVFANALLGDLAKGRTRILVTHHTSLCLPRADYAVHLSASGIVEHAGLVEELRRTKVLNQIIEADDAAAEPEDGQEDIDSAIVKTNGQASQTPAPKAKKAPKKLVEDEKRETGRVKTAVYVGYLKSFSGYTLGAFLVLLYALAQGFTLGRTYWIKVWAGDHEEAATTAFSPRVTYHYQDRLETQLFARPASYFNSTDAAAGIQSEAQVRSLWFYLGIYCAISLVSVIVSVSRLYCVYLGSLRASRRIFQGILRSVLRAPLRWLDTVPTGRILNRFTGDFTSMDASLATNFYYFANVMWDIVGVLVAGVFVSSYMIIIAIILLAICTVYAKKYMAAARTIKRLESTNKSPVISHFASSLSGLSTIRAFSKSSEFTGRMFTLIDDWAACTWYISAFRMWLMIRIGITASMFSAVVGIFVVTTPSIDASLAGFVLSFALSFGHYINWGISVSTQTELDMNATERIFEYTNLEIEEQGGEEVRASWPEEGRIEVEKLEVGYAEGLPSVLKGLSFTAERNQRIGIVGRTGGGKSTLSLALFRFLHTRSGSITIDGVDISKIKLSDLRTRLAIIPQDPFLFSGTIRSNLDPFNQFTDYELQKALVRSHLVSSSPGTPVGESNVEDAIPSSSATISSDTNSSLTLSSPIASGGSNLSHGQKQLLCIARAILSRPKVLLLDEATSAVDMETDRLIQQSIRQEFSDSTLLVIAHRLSTVVDFDRILVIKDGVDAEFGSPKELLEIEGGIFKEMVSHSGEKDELVRLIMEKEI</sequence>
<keyword evidence="3" id="KW-0813">Transport</keyword>
<keyword evidence="10" id="KW-0325">Glycoprotein</keyword>
<evidence type="ECO:0000256" key="9">
    <source>
        <dbReference type="ARBA" id="ARBA00023136"/>
    </source>
</evidence>